<feature type="compositionally biased region" description="Low complexity" evidence="10">
    <location>
        <begin position="483"/>
        <end position="504"/>
    </location>
</feature>
<dbReference type="STRING" id="1173061.A0A0J9XEK0"/>
<feature type="region of interest" description="Disordered" evidence="10">
    <location>
        <begin position="334"/>
        <end position="463"/>
    </location>
</feature>
<dbReference type="Gene3D" id="3.30.200.20">
    <property type="entry name" value="Phosphorylase Kinase, domain 1"/>
    <property type="match status" value="1"/>
</dbReference>
<keyword evidence="6 9" id="KW-0067">ATP-binding</keyword>
<evidence type="ECO:0000313" key="13">
    <source>
        <dbReference type="Proteomes" id="UP000242525"/>
    </source>
</evidence>
<dbReference type="EMBL" id="CCBN010000012">
    <property type="protein sequence ID" value="CDO55789.1"/>
    <property type="molecule type" value="Genomic_DNA"/>
</dbReference>
<dbReference type="Gene3D" id="1.10.510.10">
    <property type="entry name" value="Transferase(Phosphotransferase) domain 1"/>
    <property type="match status" value="1"/>
</dbReference>
<reference evidence="12" key="1">
    <citation type="submission" date="2014-03" db="EMBL/GenBank/DDBJ databases">
        <authorList>
            <person name="Casaregola S."/>
        </authorList>
    </citation>
    <scope>NUCLEOTIDE SEQUENCE [LARGE SCALE GENOMIC DNA]</scope>
    <source>
        <strain evidence="12">CLIB 918</strain>
    </source>
</reference>
<dbReference type="PANTHER" id="PTHR44899:SF3">
    <property type="entry name" value="SERINE_THREONINE-PROTEIN KINASE NEK1"/>
    <property type="match status" value="1"/>
</dbReference>
<feature type="region of interest" description="Disordered" evidence="10">
    <location>
        <begin position="481"/>
        <end position="512"/>
    </location>
</feature>
<evidence type="ECO:0000256" key="3">
    <source>
        <dbReference type="ARBA" id="ARBA00022679"/>
    </source>
</evidence>
<name>A0A0J9XEK0_GEOCN</name>
<feature type="compositionally biased region" description="Low complexity" evidence="10">
    <location>
        <begin position="349"/>
        <end position="362"/>
    </location>
</feature>
<comment type="catalytic activity">
    <reaction evidence="8">
        <text>L-seryl-[protein] + ATP = O-phospho-L-seryl-[protein] + ADP + H(+)</text>
        <dbReference type="Rhea" id="RHEA:17989"/>
        <dbReference type="Rhea" id="RHEA-COMP:9863"/>
        <dbReference type="Rhea" id="RHEA-COMP:11604"/>
        <dbReference type="ChEBI" id="CHEBI:15378"/>
        <dbReference type="ChEBI" id="CHEBI:29999"/>
        <dbReference type="ChEBI" id="CHEBI:30616"/>
        <dbReference type="ChEBI" id="CHEBI:83421"/>
        <dbReference type="ChEBI" id="CHEBI:456216"/>
        <dbReference type="EC" id="2.7.11.1"/>
    </reaction>
</comment>
<dbReference type="PANTHER" id="PTHR44899">
    <property type="entry name" value="CAMK FAMILY PROTEIN KINASE"/>
    <property type="match status" value="1"/>
</dbReference>
<evidence type="ECO:0000313" key="12">
    <source>
        <dbReference type="EMBL" id="CDO55789.1"/>
    </source>
</evidence>
<dbReference type="InterPro" id="IPR000719">
    <property type="entry name" value="Prot_kinase_dom"/>
</dbReference>
<dbReference type="CDD" id="cd08217">
    <property type="entry name" value="STKc_Nek2"/>
    <property type="match status" value="1"/>
</dbReference>
<keyword evidence="4 9" id="KW-0547">Nucleotide-binding</keyword>
<dbReference type="GO" id="GO:0004674">
    <property type="term" value="F:protein serine/threonine kinase activity"/>
    <property type="evidence" value="ECO:0007669"/>
    <property type="project" value="UniProtKB-KW"/>
</dbReference>
<evidence type="ECO:0000256" key="4">
    <source>
        <dbReference type="ARBA" id="ARBA00022741"/>
    </source>
</evidence>
<comment type="catalytic activity">
    <reaction evidence="7">
        <text>L-threonyl-[protein] + ATP = O-phospho-L-threonyl-[protein] + ADP + H(+)</text>
        <dbReference type="Rhea" id="RHEA:46608"/>
        <dbReference type="Rhea" id="RHEA-COMP:11060"/>
        <dbReference type="Rhea" id="RHEA-COMP:11605"/>
        <dbReference type="ChEBI" id="CHEBI:15378"/>
        <dbReference type="ChEBI" id="CHEBI:30013"/>
        <dbReference type="ChEBI" id="CHEBI:30616"/>
        <dbReference type="ChEBI" id="CHEBI:61977"/>
        <dbReference type="ChEBI" id="CHEBI:456216"/>
        <dbReference type="EC" id="2.7.11.1"/>
    </reaction>
</comment>
<evidence type="ECO:0000256" key="5">
    <source>
        <dbReference type="ARBA" id="ARBA00022777"/>
    </source>
</evidence>
<evidence type="ECO:0000256" key="9">
    <source>
        <dbReference type="PROSITE-ProRule" id="PRU10141"/>
    </source>
</evidence>
<protein>
    <recommendedName>
        <fullName evidence="1">non-specific serine/threonine protein kinase</fullName>
        <ecNumber evidence="1">2.7.11.1</ecNumber>
    </recommendedName>
</protein>
<dbReference type="PROSITE" id="PS00108">
    <property type="entry name" value="PROTEIN_KINASE_ST"/>
    <property type="match status" value="1"/>
</dbReference>
<dbReference type="InterPro" id="IPR008271">
    <property type="entry name" value="Ser/Thr_kinase_AS"/>
</dbReference>
<dbReference type="Proteomes" id="UP000242525">
    <property type="component" value="Unassembled WGS sequence"/>
</dbReference>
<feature type="binding site" evidence="9">
    <location>
        <position position="34"/>
    </location>
    <ligand>
        <name>ATP</name>
        <dbReference type="ChEBI" id="CHEBI:30616"/>
    </ligand>
</feature>
<evidence type="ECO:0000256" key="2">
    <source>
        <dbReference type="ARBA" id="ARBA00022527"/>
    </source>
</evidence>
<evidence type="ECO:0000259" key="11">
    <source>
        <dbReference type="PROSITE" id="PS50011"/>
    </source>
</evidence>
<dbReference type="Pfam" id="PF00069">
    <property type="entry name" value="Pkinase"/>
    <property type="match status" value="1"/>
</dbReference>
<evidence type="ECO:0000256" key="10">
    <source>
        <dbReference type="SAM" id="MobiDB-lite"/>
    </source>
</evidence>
<comment type="caution">
    <text evidence="12">The sequence shown here is derived from an EMBL/GenBank/DDBJ whole genome shotgun (WGS) entry which is preliminary data.</text>
</comment>
<keyword evidence="3" id="KW-0808">Transferase</keyword>
<dbReference type="InterPro" id="IPR011009">
    <property type="entry name" value="Kinase-like_dom_sf"/>
</dbReference>
<accession>A0A0J9XEK0</accession>
<dbReference type="OrthoDB" id="10250725at2759"/>
<dbReference type="GO" id="GO:0005524">
    <property type="term" value="F:ATP binding"/>
    <property type="evidence" value="ECO:0007669"/>
    <property type="project" value="UniProtKB-UniRule"/>
</dbReference>
<dbReference type="AlphaFoldDB" id="A0A0J9XEK0"/>
<dbReference type="SUPFAM" id="SSF56112">
    <property type="entry name" value="Protein kinase-like (PK-like)"/>
    <property type="match status" value="1"/>
</dbReference>
<evidence type="ECO:0000256" key="6">
    <source>
        <dbReference type="ARBA" id="ARBA00022840"/>
    </source>
</evidence>
<feature type="compositionally biased region" description="Low complexity" evidence="10">
    <location>
        <begin position="375"/>
        <end position="389"/>
    </location>
</feature>
<keyword evidence="2" id="KW-0723">Serine/threonine-protein kinase</keyword>
<organism evidence="12 13">
    <name type="scientific">Geotrichum candidum</name>
    <name type="common">Oospora lactis</name>
    <name type="synonym">Dipodascus geotrichum</name>
    <dbReference type="NCBI Taxonomy" id="1173061"/>
    <lineage>
        <taxon>Eukaryota</taxon>
        <taxon>Fungi</taxon>
        <taxon>Dikarya</taxon>
        <taxon>Ascomycota</taxon>
        <taxon>Saccharomycotina</taxon>
        <taxon>Dipodascomycetes</taxon>
        <taxon>Dipodascales</taxon>
        <taxon>Dipodascaceae</taxon>
        <taxon>Geotrichum</taxon>
    </lineage>
</organism>
<dbReference type="InterPro" id="IPR051131">
    <property type="entry name" value="NEK_Ser/Thr_kinase_NIMA"/>
</dbReference>
<feature type="domain" description="Protein kinase" evidence="11">
    <location>
        <begin position="5"/>
        <end position="286"/>
    </location>
</feature>
<sequence>MSNEYEPLELIGRGSFGQIRKVKRKSDGKILVRKEISYKRMNPKEKNQLIAEFRILKSLVHPNIVRYYQHEHVPELQEVHLYMEYCGGGDLASVIRSCKLSGELVPESTVWSVFTQMVLALYRCHYNCDPPPPGELFSDNGNLPQTPTTVILHRDIKPDNVFLDKNNEVKLGDFGLAKILDHDHAMLANTYVGTPYYMSPEVLLDKPYTPQSDIWSLGCVIYELCALHPPFQAKTYFQLSKKIQEGVYAPLPNGYSATLKKTIGACLNMNGLQRPTTATLLRLDVLKLCRKEMEVEAMKRSVQSMQSQLLAGTQDINKAINDEVERRLGVILSSMKKQQQHQQQHHQQHSQQLQQQQLTQNQAKPLNTHKVQSAHPQQNHQQNHLPYHPAQQPITIPQPVLRPSSPRNVKGPRTIKDVNPSPARSASPVKQFRFEEGESPSRYSKQFIPGPKSPKPTNYLDTNYHQQPHQTKYTFLTRGTNDEASASSASSVCSSSSSENSYESDSPRTTPRERQALHFQAIFEAKKPVSYAQGLKHNNLGARSLNPTTPSIPLSKVLW</sequence>
<dbReference type="PROSITE" id="PS50011">
    <property type="entry name" value="PROTEIN_KINASE_DOM"/>
    <property type="match status" value="1"/>
</dbReference>
<proteinExistence type="predicted"/>
<dbReference type="EC" id="2.7.11.1" evidence="1"/>
<dbReference type="PROSITE" id="PS00107">
    <property type="entry name" value="PROTEIN_KINASE_ATP"/>
    <property type="match status" value="1"/>
</dbReference>
<keyword evidence="13" id="KW-1185">Reference proteome</keyword>
<dbReference type="InterPro" id="IPR017441">
    <property type="entry name" value="Protein_kinase_ATP_BS"/>
</dbReference>
<evidence type="ECO:0000256" key="1">
    <source>
        <dbReference type="ARBA" id="ARBA00012513"/>
    </source>
</evidence>
<keyword evidence="5" id="KW-0418">Kinase</keyword>
<evidence type="ECO:0000256" key="8">
    <source>
        <dbReference type="ARBA" id="ARBA00048679"/>
    </source>
</evidence>
<dbReference type="SMART" id="SM00220">
    <property type="entry name" value="S_TKc"/>
    <property type="match status" value="1"/>
</dbReference>
<gene>
    <name evidence="12" type="ORF">BN980_GECA12s02397g</name>
</gene>
<evidence type="ECO:0000256" key="7">
    <source>
        <dbReference type="ARBA" id="ARBA00047899"/>
    </source>
</evidence>